<dbReference type="STRING" id="1817816.A2Y64_08120"/>
<organism evidence="2 3">
    <name type="scientific">Candidatus Coatesbacteria bacterium RBG_13_66_14</name>
    <dbReference type="NCBI Taxonomy" id="1817816"/>
    <lineage>
        <taxon>Bacteria</taxon>
        <taxon>Candidatus Coatesiibacteriota</taxon>
    </lineage>
</organism>
<dbReference type="InterPro" id="IPR007842">
    <property type="entry name" value="HEPN_dom"/>
</dbReference>
<dbReference type="SMART" id="SM00748">
    <property type="entry name" value="HEPN"/>
    <property type="match status" value="1"/>
</dbReference>
<dbReference type="Gene3D" id="1.20.120.330">
    <property type="entry name" value="Nucleotidyltransferases domain 2"/>
    <property type="match status" value="1"/>
</dbReference>
<dbReference type="SUPFAM" id="SSF81593">
    <property type="entry name" value="Nucleotidyltransferase substrate binding subunit/domain"/>
    <property type="match status" value="1"/>
</dbReference>
<dbReference type="PROSITE" id="PS50910">
    <property type="entry name" value="HEPN"/>
    <property type="match status" value="1"/>
</dbReference>
<evidence type="ECO:0000313" key="3">
    <source>
        <dbReference type="Proteomes" id="UP000177187"/>
    </source>
</evidence>
<dbReference type="Pfam" id="PF05168">
    <property type="entry name" value="HEPN"/>
    <property type="match status" value="1"/>
</dbReference>
<dbReference type="Proteomes" id="UP000177187">
    <property type="component" value="Unassembled WGS sequence"/>
</dbReference>
<evidence type="ECO:0000313" key="2">
    <source>
        <dbReference type="EMBL" id="OGD74915.1"/>
    </source>
</evidence>
<feature type="domain" description="HEPN" evidence="1">
    <location>
        <begin position="13"/>
        <end position="125"/>
    </location>
</feature>
<comment type="caution">
    <text evidence="2">The sequence shown here is derived from an EMBL/GenBank/DDBJ whole genome shotgun (WGS) entry which is preliminary data.</text>
</comment>
<dbReference type="EMBL" id="MFAF01000089">
    <property type="protein sequence ID" value="OGD74915.1"/>
    <property type="molecule type" value="Genomic_DNA"/>
</dbReference>
<protein>
    <recommendedName>
        <fullName evidence="1">HEPN domain-containing protein</fullName>
    </recommendedName>
</protein>
<proteinExistence type="predicted"/>
<gene>
    <name evidence="2" type="ORF">A2Y64_08120</name>
</gene>
<reference evidence="2 3" key="1">
    <citation type="journal article" date="2016" name="Nat. Commun.">
        <title>Thousands of microbial genomes shed light on interconnected biogeochemical processes in an aquifer system.</title>
        <authorList>
            <person name="Anantharaman K."/>
            <person name="Brown C.T."/>
            <person name="Hug L.A."/>
            <person name="Sharon I."/>
            <person name="Castelle C.J."/>
            <person name="Probst A.J."/>
            <person name="Thomas B.C."/>
            <person name="Singh A."/>
            <person name="Wilkins M.J."/>
            <person name="Karaoz U."/>
            <person name="Brodie E.L."/>
            <person name="Williams K.H."/>
            <person name="Hubbard S.S."/>
            <person name="Banfield J.F."/>
        </authorList>
    </citation>
    <scope>NUCLEOTIDE SEQUENCE [LARGE SCALE GENOMIC DNA]</scope>
</reference>
<name>A0A1F5F5H7_9BACT</name>
<dbReference type="AlphaFoldDB" id="A0A1F5F5H7"/>
<evidence type="ECO:0000259" key="1">
    <source>
        <dbReference type="PROSITE" id="PS50910"/>
    </source>
</evidence>
<accession>A0A1F5F5H7</accession>
<sequence>MREMPEDKAKGWLREAETQLKAAATLKKGGFHSLACFLGQQVFELALKAYLLHKGEDLVKIHSLVELLDLCKRYEEGFSRFDDAARDLEHYYIFARYPNGLGNGAPSDHFNERQAREALAAAEAVLVFVKERI</sequence>